<evidence type="ECO:0000259" key="5">
    <source>
        <dbReference type="PROSITE" id="PS50006"/>
    </source>
</evidence>
<feature type="domain" description="FHA" evidence="5">
    <location>
        <begin position="28"/>
        <end position="80"/>
    </location>
</feature>
<evidence type="ECO:0000313" key="7">
    <source>
        <dbReference type="EMBL" id="WNC13834.1"/>
    </source>
</evidence>
<name>A0ABY9T1T6_BREBE</name>
<dbReference type="Proteomes" id="UP001256827">
    <property type="component" value="Chromosome"/>
</dbReference>
<dbReference type="EMBL" id="CP134050">
    <property type="protein sequence ID" value="WNC13834.1"/>
    <property type="molecule type" value="Genomic_DNA"/>
</dbReference>
<evidence type="ECO:0000256" key="4">
    <source>
        <dbReference type="PROSITE-ProRule" id="PRU01091"/>
    </source>
</evidence>
<evidence type="ECO:0000256" key="2">
    <source>
        <dbReference type="ARBA" id="ARBA00023125"/>
    </source>
</evidence>
<dbReference type="SUPFAM" id="SSF49879">
    <property type="entry name" value="SMAD/FHA domain"/>
    <property type="match status" value="1"/>
</dbReference>
<gene>
    <name evidence="7" type="ORF">RGB73_24625</name>
</gene>
<protein>
    <submittedName>
        <fullName evidence="7">FHA domain-containing protein</fullName>
    </submittedName>
</protein>
<dbReference type="Pfam" id="PF00498">
    <property type="entry name" value="FHA"/>
    <property type="match status" value="1"/>
</dbReference>
<dbReference type="PANTHER" id="PTHR23308">
    <property type="entry name" value="NUCLEAR INHIBITOR OF PROTEIN PHOSPHATASE-1"/>
    <property type="match status" value="1"/>
</dbReference>
<dbReference type="SUPFAM" id="SSF46894">
    <property type="entry name" value="C-terminal effector domain of the bipartite response regulators"/>
    <property type="match status" value="1"/>
</dbReference>
<feature type="DNA-binding region" description="OmpR/PhoB-type" evidence="4">
    <location>
        <begin position="123"/>
        <end position="227"/>
    </location>
</feature>
<dbReference type="CDD" id="cd00383">
    <property type="entry name" value="trans_reg_C"/>
    <property type="match status" value="1"/>
</dbReference>
<evidence type="ECO:0000259" key="6">
    <source>
        <dbReference type="PROSITE" id="PS51755"/>
    </source>
</evidence>
<keyword evidence="2 4" id="KW-0238">DNA-binding</keyword>
<dbReference type="SMART" id="SM00862">
    <property type="entry name" value="Trans_reg_C"/>
    <property type="match status" value="1"/>
</dbReference>
<feature type="domain" description="OmpR/PhoB-type" evidence="6">
    <location>
        <begin position="123"/>
        <end position="227"/>
    </location>
</feature>
<accession>A0ABY9T1T6</accession>
<evidence type="ECO:0000256" key="3">
    <source>
        <dbReference type="ARBA" id="ARBA00023163"/>
    </source>
</evidence>
<keyword evidence="1" id="KW-0805">Transcription regulation</keyword>
<evidence type="ECO:0000256" key="1">
    <source>
        <dbReference type="ARBA" id="ARBA00023015"/>
    </source>
</evidence>
<reference evidence="7 8" key="1">
    <citation type="submission" date="2023-09" db="EMBL/GenBank/DDBJ databases">
        <title>Complete Genome and Methylome dissection of Bacillus brevis NEB573 original source of BbsI restriction endonuclease.</title>
        <authorList>
            <person name="Fomenkov A."/>
            <person name="Roberts R.D."/>
        </authorList>
    </citation>
    <scope>NUCLEOTIDE SEQUENCE [LARGE SCALE GENOMIC DNA]</scope>
    <source>
        <strain evidence="7 8">NEB573</strain>
    </source>
</reference>
<organism evidence="7 8">
    <name type="scientific">Brevibacillus brevis</name>
    <name type="common">Bacillus brevis</name>
    <dbReference type="NCBI Taxonomy" id="1393"/>
    <lineage>
        <taxon>Bacteria</taxon>
        <taxon>Bacillati</taxon>
        <taxon>Bacillota</taxon>
        <taxon>Bacilli</taxon>
        <taxon>Bacillales</taxon>
        <taxon>Paenibacillaceae</taxon>
        <taxon>Brevibacillus</taxon>
    </lineage>
</organism>
<dbReference type="Pfam" id="PF00486">
    <property type="entry name" value="Trans_reg_C"/>
    <property type="match status" value="1"/>
</dbReference>
<dbReference type="InterPro" id="IPR050923">
    <property type="entry name" value="Cell_Proc_Reg/RNA_Proc"/>
</dbReference>
<sequence length="233" mass="26445">MDDSIYLLVKKGDPDQLHKRKFLTKETYTIGRRGTQFQPDIAFSSLYVSRKHAVLQKMGGQYAIADLQSKHGTEVNGVPVHDTPQLLHDGDRICLAKGAVELVFFAEGNELDATREYVIPLNTAPSELPGLAINLERREIRLDGKRLHLTGKDMDLLMLLYGRANQAVSYEEIMVLIWPERLAGTDKSVPDVGRAEINALVYRLRKRLGRYGEKVTTIPRYGYMWETEEGGWQ</sequence>
<dbReference type="Gene3D" id="2.60.200.20">
    <property type="match status" value="1"/>
</dbReference>
<dbReference type="InterPro" id="IPR000253">
    <property type="entry name" value="FHA_dom"/>
</dbReference>
<keyword evidence="8" id="KW-1185">Reference proteome</keyword>
<dbReference type="InterPro" id="IPR036388">
    <property type="entry name" value="WH-like_DNA-bd_sf"/>
</dbReference>
<dbReference type="SMART" id="SM00240">
    <property type="entry name" value="FHA"/>
    <property type="match status" value="1"/>
</dbReference>
<dbReference type="Gene3D" id="1.10.10.10">
    <property type="entry name" value="Winged helix-like DNA-binding domain superfamily/Winged helix DNA-binding domain"/>
    <property type="match status" value="1"/>
</dbReference>
<dbReference type="PROSITE" id="PS50006">
    <property type="entry name" value="FHA_DOMAIN"/>
    <property type="match status" value="1"/>
</dbReference>
<dbReference type="InterPro" id="IPR001867">
    <property type="entry name" value="OmpR/PhoB-type_DNA-bd"/>
</dbReference>
<dbReference type="InterPro" id="IPR016032">
    <property type="entry name" value="Sig_transdc_resp-reg_C-effctor"/>
</dbReference>
<dbReference type="CDD" id="cd00060">
    <property type="entry name" value="FHA"/>
    <property type="match status" value="1"/>
</dbReference>
<dbReference type="PROSITE" id="PS51755">
    <property type="entry name" value="OMPR_PHOB"/>
    <property type="match status" value="1"/>
</dbReference>
<dbReference type="RefSeq" id="WP_310765456.1">
    <property type="nucleotide sequence ID" value="NZ_CP134050.1"/>
</dbReference>
<keyword evidence="3" id="KW-0804">Transcription</keyword>
<evidence type="ECO:0000313" key="8">
    <source>
        <dbReference type="Proteomes" id="UP001256827"/>
    </source>
</evidence>
<proteinExistence type="predicted"/>
<dbReference type="InterPro" id="IPR008984">
    <property type="entry name" value="SMAD_FHA_dom_sf"/>
</dbReference>